<keyword evidence="1" id="KW-1133">Transmembrane helix</keyword>
<evidence type="ECO:0000313" key="4">
    <source>
        <dbReference type="Proteomes" id="UP000277294"/>
    </source>
</evidence>
<dbReference type="InterPro" id="IPR000326">
    <property type="entry name" value="PAP2/HPO"/>
</dbReference>
<name>A0A3P4B174_9BURK</name>
<dbReference type="RefSeq" id="WP_124079316.1">
    <property type="nucleotide sequence ID" value="NZ_UWPJ01000016.1"/>
</dbReference>
<feature type="domain" description="Phosphatidic acid phosphatase type 2/haloperoxidase" evidence="2">
    <location>
        <begin position="103"/>
        <end position="234"/>
    </location>
</feature>
<feature type="transmembrane region" description="Helical" evidence="1">
    <location>
        <begin position="213"/>
        <end position="231"/>
    </location>
</feature>
<feature type="transmembrane region" description="Helical" evidence="1">
    <location>
        <begin position="20"/>
        <end position="41"/>
    </location>
</feature>
<accession>A0A3P4B174</accession>
<dbReference type="EMBL" id="UWPJ01000016">
    <property type="protein sequence ID" value="VCU69802.1"/>
    <property type="molecule type" value="Genomic_DNA"/>
</dbReference>
<feature type="transmembrane region" description="Helical" evidence="1">
    <location>
        <begin position="74"/>
        <end position="92"/>
    </location>
</feature>
<evidence type="ECO:0000313" key="3">
    <source>
        <dbReference type="EMBL" id="VCU69802.1"/>
    </source>
</evidence>
<protein>
    <submittedName>
        <fullName evidence="3">PAP2 superfamily protein</fullName>
    </submittedName>
</protein>
<dbReference type="Gene3D" id="1.20.144.10">
    <property type="entry name" value="Phosphatidic acid phosphatase type 2/haloperoxidase"/>
    <property type="match status" value="1"/>
</dbReference>
<sequence length="248" mass="26213">MTRARACPPGRAASRPFDFVLWLGLPLCAMAVLLAVETTAIDFALANRFYDPGIGFAGRRSVVLEAVLHRGVRGAMALSMAGVLLVFAASLLHRGLARLRRPLGYLLVAVGLSTGIIAPLKAATAVQCPWNLAEFGGTEAHSPLLGPRPATDHPGRCWPGGHASNGFALLALFFLLRDTSPRAARLALAGALAAGALLSAVRMVQGAHFLSHNLWTLLLDWTICAAVYRWMLYRPAAVDITCASAPGA</sequence>
<dbReference type="AlphaFoldDB" id="A0A3P4B174"/>
<dbReference type="Proteomes" id="UP000277294">
    <property type="component" value="Unassembled WGS sequence"/>
</dbReference>
<reference evidence="3 4" key="1">
    <citation type="submission" date="2018-10" db="EMBL/GenBank/DDBJ databases">
        <authorList>
            <person name="Criscuolo A."/>
        </authorList>
    </citation>
    <scope>NUCLEOTIDE SEQUENCE [LARGE SCALE GENOMIC DNA]</scope>
    <source>
        <strain evidence="3">DnA1</strain>
    </source>
</reference>
<keyword evidence="4" id="KW-1185">Reference proteome</keyword>
<feature type="transmembrane region" description="Helical" evidence="1">
    <location>
        <begin position="104"/>
        <end position="122"/>
    </location>
</feature>
<evidence type="ECO:0000259" key="2">
    <source>
        <dbReference type="Pfam" id="PF01569"/>
    </source>
</evidence>
<dbReference type="SUPFAM" id="SSF48317">
    <property type="entry name" value="Acid phosphatase/Vanadium-dependent haloperoxidase"/>
    <property type="match status" value="1"/>
</dbReference>
<organism evidence="3 4">
    <name type="scientific">Pigmentiphaga humi</name>
    <dbReference type="NCBI Taxonomy" id="2478468"/>
    <lineage>
        <taxon>Bacteria</taxon>
        <taxon>Pseudomonadati</taxon>
        <taxon>Pseudomonadota</taxon>
        <taxon>Betaproteobacteria</taxon>
        <taxon>Burkholderiales</taxon>
        <taxon>Alcaligenaceae</taxon>
        <taxon>Pigmentiphaga</taxon>
    </lineage>
</organism>
<feature type="transmembrane region" description="Helical" evidence="1">
    <location>
        <begin position="183"/>
        <end position="201"/>
    </location>
</feature>
<dbReference type="InterPro" id="IPR036938">
    <property type="entry name" value="PAP2/HPO_sf"/>
</dbReference>
<dbReference type="OrthoDB" id="7348799at2"/>
<gene>
    <name evidence="3" type="ORF">PIGHUM_01867</name>
</gene>
<evidence type="ECO:0000256" key="1">
    <source>
        <dbReference type="SAM" id="Phobius"/>
    </source>
</evidence>
<dbReference type="CDD" id="cd03396">
    <property type="entry name" value="PAP2_like_6"/>
    <property type="match status" value="1"/>
</dbReference>
<dbReference type="Pfam" id="PF01569">
    <property type="entry name" value="PAP2"/>
    <property type="match status" value="1"/>
</dbReference>
<keyword evidence="1" id="KW-0472">Membrane</keyword>
<feature type="transmembrane region" description="Helical" evidence="1">
    <location>
        <begin position="158"/>
        <end position="176"/>
    </location>
</feature>
<keyword evidence="1" id="KW-0812">Transmembrane</keyword>
<proteinExistence type="predicted"/>